<evidence type="ECO:0000313" key="6">
    <source>
        <dbReference type="EMBL" id="QWC16252.1"/>
    </source>
</evidence>
<dbReference type="Proteomes" id="UP000679335">
    <property type="component" value="Chromosome"/>
</dbReference>
<name>A0ABX8GKM1_9CELL</name>
<keyword evidence="3" id="KW-0812">Transmembrane</keyword>
<keyword evidence="3" id="KW-1133">Transmembrane helix</keyword>
<feature type="signal peptide" evidence="4">
    <location>
        <begin position="1"/>
        <end position="17"/>
    </location>
</feature>
<keyword evidence="1" id="KW-0378">Hydrolase</keyword>
<feature type="chain" id="PRO_5045934256" evidence="4">
    <location>
        <begin position="18"/>
        <end position="730"/>
    </location>
</feature>
<keyword evidence="4" id="KW-0732">Signal</keyword>
<keyword evidence="1" id="KW-0326">Glycosidase</keyword>
<keyword evidence="3" id="KW-0472">Membrane</keyword>
<keyword evidence="2" id="KW-0119">Carbohydrate metabolism</keyword>
<reference evidence="6 7" key="1">
    <citation type="submission" date="2021-05" db="EMBL/GenBank/DDBJ databases">
        <title>Novel species in genus Cellulomonas.</title>
        <authorList>
            <person name="Zhang G."/>
        </authorList>
    </citation>
    <scope>NUCLEOTIDE SEQUENCE [LARGE SCALE GENOMIC DNA]</scope>
    <source>
        <strain evidence="7">zg-ZUI157</strain>
    </source>
</reference>
<protein>
    <submittedName>
        <fullName evidence="6">Fibronectin type III domain-containing protein</fullName>
    </submittedName>
</protein>
<evidence type="ECO:0000256" key="2">
    <source>
        <dbReference type="ARBA" id="ARBA00023326"/>
    </source>
</evidence>
<dbReference type="InterPro" id="IPR003961">
    <property type="entry name" value="FN3_dom"/>
</dbReference>
<dbReference type="Gene3D" id="2.60.120.380">
    <property type="match status" value="1"/>
</dbReference>
<evidence type="ECO:0000259" key="5">
    <source>
        <dbReference type="PROSITE" id="PS50853"/>
    </source>
</evidence>
<organism evidence="6 7">
    <name type="scientific">Cellulomonas dongxiuzhuiae</name>
    <dbReference type="NCBI Taxonomy" id="2819979"/>
    <lineage>
        <taxon>Bacteria</taxon>
        <taxon>Bacillati</taxon>
        <taxon>Actinomycetota</taxon>
        <taxon>Actinomycetes</taxon>
        <taxon>Micrococcales</taxon>
        <taxon>Cellulomonadaceae</taxon>
        <taxon>Cellulomonas</taxon>
    </lineage>
</organism>
<keyword evidence="2" id="KW-0624">Polysaccharide degradation</keyword>
<gene>
    <name evidence="6" type="ORF">KKR89_00780</name>
</gene>
<dbReference type="InterPro" id="IPR013783">
    <property type="entry name" value="Ig-like_fold"/>
</dbReference>
<sequence>MLLAAVLLLVGLTPAHAAAGDGSSFDSPLAVPLTTLDGTFAATNEGRSTPGGNYPGRPIWANGTWYEFTAPADARISIALSSSFDNALELWTASGTLVDSNDDADGTLNARITVDVTAGTTYRFAFASNSFNPRTGPGTVTIRPVDAPAAPTGVTVTPGDRSVTVTWTPPASVVSSSTLVCSVDGGTATYCGTVSGAGTSATVDGLTNGVPVTVQVHNQSTAGVSLLSPGVVATPRAMTSLVVTTVPAVVVTGAPYAVVASVERSDSAPATGDVTFDIGGATSTVALVDGEATVTGLVSLAGTVPVTVTYAATPDQTGGSATTEVVVGRATQTVTLDAVGPLTYGDAPVTLTATATSGGPVTFGATGACTVVGATLQVDGAGDCAVTASQAGTTEHLPAEASTTVTVGQLVQTLTLAVPGLVHGQTADVVASSSAGLPVTLTATGACTVTDGRVTATDVGTCTVTATQDGDANVLPAPPVSVEVDVERRSQTVTIDPIGDLLFAVEPVRVVATSSLGLPVTLTATGACLVVGDELRTVASGDCTITATQAGDAHTLPADATTTIRVVGTGTSATVRLDAELGDLAAGAPFTVRASGVLPGSDVVVVTVHSTPRELARVTVGADGTAVVTGVLPADLAAGDHRLVMDAVGLDGVAVAAEVGFTVAADGVLGRIGDSVLTRVPAAAAAPAAAPAAAALAVTGPGDSVAVGALAGLWLLLGAALVAWRRRATV</sequence>
<evidence type="ECO:0000256" key="4">
    <source>
        <dbReference type="SAM" id="SignalP"/>
    </source>
</evidence>
<dbReference type="Gene3D" id="2.60.40.10">
    <property type="entry name" value="Immunoglobulins"/>
    <property type="match status" value="1"/>
</dbReference>
<evidence type="ECO:0000256" key="1">
    <source>
        <dbReference type="ARBA" id="ARBA00023295"/>
    </source>
</evidence>
<dbReference type="CDD" id="cd00063">
    <property type="entry name" value="FN3"/>
    <property type="match status" value="1"/>
</dbReference>
<evidence type="ECO:0000256" key="3">
    <source>
        <dbReference type="SAM" id="Phobius"/>
    </source>
</evidence>
<feature type="domain" description="Fibronectin type-III" evidence="5">
    <location>
        <begin position="147"/>
        <end position="238"/>
    </location>
</feature>
<keyword evidence="7" id="KW-1185">Reference proteome</keyword>
<dbReference type="PROSITE" id="PS50853">
    <property type="entry name" value="FN3"/>
    <property type="match status" value="1"/>
</dbReference>
<evidence type="ECO:0000313" key="7">
    <source>
        <dbReference type="Proteomes" id="UP000679335"/>
    </source>
</evidence>
<dbReference type="InterPro" id="IPR036116">
    <property type="entry name" value="FN3_sf"/>
</dbReference>
<dbReference type="SMART" id="SM00060">
    <property type="entry name" value="FN3"/>
    <property type="match status" value="1"/>
</dbReference>
<dbReference type="EMBL" id="CP076023">
    <property type="protein sequence ID" value="QWC16252.1"/>
    <property type="molecule type" value="Genomic_DNA"/>
</dbReference>
<dbReference type="RefSeq" id="WP_208196814.1">
    <property type="nucleotide sequence ID" value="NZ_CP076023.1"/>
</dbReference>
<dbReference type="SUPFAM" id="SSF49265">
    <property type="entry name" value="Fibronectin type III"/>
    <property type="match status" value="1"/>
</dbReference>
<feature type="transmembrane region" description="Helical" evidence="3">
    <location>
        <begin position="705"/>
        <end position="724"/>
    </location>
</feature>
<proteinExistence type="predicted"/>
<accession>A0ABX8GKM1</accession>
<dbReference type="Pfam" id="PF00041">
    <property type="entry name" value="fn3"/>
    <property type="match status" value="1"/>
</dbReference>